<keyword evidence="1" id="KW-0812">Transmembrane</keyword>
<evidence type="ECO:0000256" key="1">
    <source>
        <dbReference type="SAM" id="Phobius"/>
    </source>
</evidence>
<protein>
    <submittedName>
        <fullName evidence="2">MSHA pilin protein MshA</fullName>
    </submittedName>
</protein>
<dbReference type="OrthoDB" id="5405523at2"/>
<dbReference type="KEGG" id="ome:OLMES_0725"/>
<keyword evidence="1" id="KW-0472">Membrane</keyword>
<dbReference type="Proteomes" id="UP000196027">
    <property type="component" value="Chromosome"/>
</dbReference>
<keyword evidence="1" id="KW-1133">Transmembrane helix</keyword>
<name>A0A1Y0I2Y4_9GAMM</name>
<dbReference type="EMBL" id="CP021425">
    <property type="protein sequence ID" value="ARU54817.1"/>
    <property type="molecule type" value="Genomic_DNA"/>
</dbReference>
<reference evidence="2 3" key="1">
    <citation type="submission" date="2017-05" db="EMBL/GenBank/DDBJ databases">
        <title>Genomic insights into alkan degradation activity of Oleiphilus messinensis.</title>
        <authorList>
            <person name="Kozyavkin S.A."/>
            <person name="Slesarev A.I."/>
            <person name="Golyshin P.N."/>
            <person name="Korzhenkov A."/>
            <person name="Golyshina O.N."/>
            <person name="Toshchakov S.V."/>
        </authorList>
    </citation>
    <scope>NUCLEOTIDE SEQUENCE [LARGE SCALE GENOMIC DNA]</scope>
    <source>
        <strain evidence="2 3">ME102</strain>
    </source>
</reference>
<organism evidence="2 3">
    <name type="scientific">Oleiphilus messinensis</name>
    <dbReference type="NCBI Taxonomy" id="141451"/>
    <lineage>
        <taxon>Bacteria</taxon>
        <taxon>Pseudomonadati</taxon>
        <taxon>Pseudomonadota</taxon>
        <taxon>Gammaproteobacteria</taxon>
        <taxon>Oceanospirillales</taxon>
        <taxon>Oleiphilaceae</taxon>
        <taxon>Oleiphilus</taxon>
    </lineage>
</organism>
<dbReference type="RefSeq" id="WP_087459983.1">
    <property type="nucleotide sequence ID" value="NZ_CP021425.1"/>
</dbReference>
<proteinExistence type="predicted"/>
<evidence type="ECO:0000313" key="3">
    <source>
        <dbReference type="Proteomes" id="UP000196027"/>
    </source>
</evidence>
<dbReference type="AlphaFoldDB" id="A0A1Y0I2Y4"/>
<evidence type="ECO:0000313" key="2">
    <source>
        <dbReference type="EMBL" id="ARU54817.1"/>
    </source>
</evidence>
<gene>
    <name evidence="2" type="ORF">OLMES_0725</name>
</gene>
<accession>A0A1Y0I2Y4</accession>
<sequence length="191" mass="21995">MYQFAAEKGLIFWLSVCIIAILVWQLLDRIEAESERLEAVMVITVLAELRELMVVKTAEKLAQNRMGDLKKFVNTNPMKWLEVQPLNYSESNLEKNKQEVDLPGHWYFNDDSGELVYQVRNSSALITDGEPGRLRFRVQLNFLDRNGNGHWDAGQDRVLGLRLESLQSFKWSVLNWRGMSSVTPPVEPGQN</sequence>
<keyword evidence="3" id="KW-1185">Reference proteome</keyword>
<feature type="transmembrane region" description="Helical" evidence="1">
    <location>
        <begin position="9"/>
        <end position="27"/>
    </location>
</feature>